<evidence type="ECO:0000256" key="2">
    <source>
        <dbReference type="ARBA" id="ARBA00022490"/>
    </source>
</evidence>
<organism evidence="12 13">
    <name type="scientific">Bacillus cereus HuB4-4</name>
    <dbReference type="NCBI Taxonomy" id="1053211"/>
    <lineage>
        <taxon>Bacteria</taxon>
        <taxon>Bacillati</taxon>
        <taxon>Bacillota</taxon>
        <taxon>Bacilli</taxon>
        <taxon>Bacillales</taxon>
        <taxon>Bacillaceae</taxon>
        <taxon>Bacillus</taxon>
        <taxon>Bacillus cereus group</taxon>
    </lineage>
</organism>
<feature type="domain" description="OmpR/PhoB-type" evidence="11">
    <location>
        <begin position="129"/>
        <end position="227"/>
    </location>
</feature>
<evidence type="ECO:0000256" key="1">
    <source>
        <dbReference type="ARBA" id="ARBA00004496"/>
    </source>
</evidence>
<dbReference type="Pfam" id="PF00072">
    <property type="entry name" value="Response_reg"/>
    <property type="match status" value="1"/>
</dbReference>
<dbReference type="Gene3D" id="1.10.10.10">
    <property type="entry name" value="Winged helix-like DNA-binding domain superfamily/Winged helix DNA-binding domain"/>
    <property type="match status" value="1"/>
</dbReference>
<keyword evidence="4" id="KW-0902">Two-component regulatory system</keyword>
<dbReference type="Gene3D" id="3.40.50.2300">
    <property type="match status" value="1"/>
</dbReference>
<keyword evidence="3 8" id="KW-0597">Phosphoprotein</keyword>
<dbReference type="InterPro" id="IPR016032">
    <property type="entry name" value="Sig_transdc_resp-reg_C-effctor"/>
</dbReference>
<evidence type="ECO:0000256" key="4">
    <source>
        <dbReference type="ARBA" id="ARBA00023012"/>
    </source>
</evidence>
<evidence type="ECO:0000256" key="7">
    <source>
        <dbReference type="ARBA" id="ARBA00023163"/>
    </source>
</evidence>
<dbReference type="InterPro" id="IPR011006">
    <property type="entry name" value="CheY-like_superfamily"/>
</dbReference>
<evidence type="ECO:0000259" key="11">
    <source>
        <dbReference type="PROSITE" id="PS51755"/>
    </source>
</evidence>
<dbReference type="SMART" id="SM00862">
    <property type="entry name" value="Trans_reg_C"/>
    <property type="match status" value="1"/>
</dbReference>
<dbReference type="PROSITE" id="PS50110">
    <property type="entry name" value="RESPONSE_REGULATORY"/>
    <property type="match status" value="1"/>
</dbReference>
<dbReference type="CDD" id="cd00383">
    <property type="entry name" value="trans_reg_C"/>
    <property type="match status" value="1"/>
</dbReference>
<dbReference type="SMART" id="SM00448">
    <property type="entry name" value="REC"/>
    <property type="match status" value="1"/>
</dbReference>
<keyword evidence="5" id="KW-0805">Transcription regulation</keyword>
<keyword evidence="7" id="KW-0804">Transcription</keyword>
<proteinExistence type="predicted"/>
<keyword evidence="6 9" id="KW-0238">DNA-binding</keyword>
<dbReference type="GO" id="GO:0000976">
    <property type="term" value="F:transcription cis-regulatory region binding"/>
    <property type="evidence" value="ECO:0007669"/>
    <property type="project" value="TreeGrafter"/>
</dbReference>
<feature type="domain" description="Response regulatory" evidence="10">
    <location>
        <begin position="3"/>
        <end position="116"/>
    </location>
</feature>
<dbReference type="InterPro" id="IPR001867">
    <property type="entry name" value="OmpR/PhoB-type_DNA-bd"/>
</dbReference>
<evidence type="ECO:0000256" key="6">
    <source>
        <dbReference type="ARBA" id="ARBA00023125"/>
    </source>
</evidence>
<dbReference type="AlphaFoldDB" id="A0A9W5QWE3"/>
<evidence type="ECO:0000256" key="3">
    <source>
        <dbReference type="ARBA" id="ARBA00022553"/>
    </source>
</evidence>
<dbReference type="GO" id="GO:0006355">
    <property type="term" value="P:regulation of DNA-templated transcription"/>
    <property type="evidence" value="ECO:0007669"/>
    <property type="project" value="InterPro"/>
</dbReference>
<comment type="subcellular location">
    <subcellularLocation>
        <location evidence="1">Cytoplasm</location>
    </subcellularLocation>
</comment>
<dbReference type="InterPro" id="IPR036388">
    <property type="entry name" value="WH-like_DNA-bd_sf"/>
</dbReference>
<dbReference type="CDD" id="cd18159">
    <property type="entry name" value="REC_OmpR_NsrR-like"/>
    <property type="match status" value="1"/>
</dbReference>
<dbReference type="GO" id="GO:0032993">
    <property type="term" value="C:protein-DNA complex"/>
    <property type="evidence" value="ECO:0007669"/>
    <property type="project" value="TreeGrafter"/>
</dbReference>
<evidence type="ECO:0000259" key="10">
    <source>
        <dbReference type="PROSITE" id="PS50110"/>
    </source>
</evidence>
<dbReference type="SUPFAM" id="SSF52172">
    <property type="entry name" value="CheY-like"/>
    <property type="match status" value="1"/>
</dbReference>
<keyword evidence="2" id="KW-0963">Cytoplasm</keyword>
<dbReference type="Proteomes" id="UP000014009">
    <property type="component" value="Unassembled WGS sequence"/>
</dbReference>
<gene>
    <name evidence="12" type="ORF">IGM_01973</name>
</gene>
<dbReference type="Gene3D" id="6.10.250.690">
    <property type="match status" value="1"/>
</dbReference>
<dbReference type="PANTHER" id="PTHR48111:SF31">
    <property type="entry name" value="TRANSCRIPTIONAL REGULATORY PROTEIN YXDJ"/>
    <property type="match status" value="1"/>
</dbReference>
<name>A0A9W5QWE3_BACCE</name>
<comment type="caution">
    <text evidence="12">The sequence shown here is derived from an EMBL/GenBank/DDBJ whole genome shotgun (WGS) entry which is preliminary data.</text>
</comment>
<accession>A0A9W5QWE3</accession>
<dbReference type="PROSITE" id="PS51755">
    <property type="entry name" value="OMPR_PHOB"/>
    <property type="match status" value="1"/>
</dbReference>
<reference evidence="12 13" key="1">
    <citation type="submission" date="2012-12" db="EMBL/GenBank/DDBJ databases">
        <title>The Genome Sequence of Bacillus cereus HuB4-4.</title>
        <authorList>
            <consortium name="The Broad Institute Genome Sequencing Platform"/>
            <consortium name="The Broad Institute Genome Sequencing Center for Infectious Disease"/>
            <person name="Feldgarden M."/>
            <person name="Van der Auwera G.A."/>
            <person name="Mahillon J."/>
            <person name="Duprez V."/>
            <person name="Timmery S."/>
            <person name="Mattelet C."/>
            <person name="Dierick K."/>
            <person name="Sun M."/>
            <person name="Yu Z."/>
            <person name="Zhu L."/>
            <person name="Hu X."/>
            <person name="Shank E.B."/>
            <person name="Swiecicka I."/>
            <person name="Hansen B.M."/>
            <person name="Andrup L."/>
            <person name="Walker B."/>
            <person name="Young S.K."/>
            <person name="Zeng Q."/>
            <person name="Gargeya S."/>
            <person name="Fitzgerald M."/>
            <person name="Haas B."/>
            <person name="Abouelleil A."/>
            <person name="Alvarado L."/>
            <person name="Arachchi H.M."/>
            <person name="Berlin A.M."/>
            <person name="Chapman S.B."/>
            <person name="Dewar J."/>
            <person name="Goldberg J."/>
            <person name="Griggs A."/>
            <person name="Gujja S."/>
            <person name="Hansen M."/>
            <person name="Howarth C."/>
            <person name="Imamovic A."/>
            <person name="Larimer J."/>
            <person name="McCowan C."/>
            <person name="Murphy C."/>
            <person name="Neiman D."/>
            <person name="Pearson M."/>
            <person name="Priest M."/>
            <person name="Roberts A."/>
            <person name="Saif S."/>
            <person name="Shea T."/>
            <person name="Sisk P."/>
            <person name="Sykes S."/>
            <person name="Wortman J."/>
            <person name="Nusbaum C."/>
            <person name="Birren B."/>
        </authorList>
    </citation>
    <scope>NUCLEOTIDE SEQUENCE [LARGE SCALE GENOMIC DNA]</scope>
    <source>
        <strain evidence="12 13">HuB4-4</strain>
    </source>
</reference>
<dbReference type="PANTHER" id="PTHR48111">
    <property type="entry name" value="REGULATOR OF RPOS"/>
    <property type="match status" value="1"/>
</dbReference>
<evidence type="ECO:0000256" key="5">
    <source>
        <dbReference type="ARBA" id="ARBA00023015"/>
    </source>
</evidence>
<evidence type="ECO:0000256" key="8">
    <source>
        <dbReference type="PROSITE-ProRule" id="PRU00169"/>
    </source>
</evidence>
<dbReference type="RefSeq" id="WP_016098143.1">
    <property type="nucleotide sequence ID" value="NZ_KB976537.1"/>
</dbReference>
<dbReference type="InterPro" id="IPR039420">
    <property type="entry name" value="WalR-like"/>
</dbReference>
<dbReference type="Pfam" id="PF00486">
    <property type="entry name" value="Trans_reg_C"/>
    <property type="match status" value="1"/>
</dbReference>
<feature type="DNA-binding region" description="OmpR/PhoB-type" evidence="9">
    <location>
        <begin position="129"/>
        <end position="227"/>
    </location>
</feature>
<dbReference type="InterPro" id="IPR001789">
    <property type="entry name" value="Sig_transdc_resp-reg_receiver"/>
</dbReference>
<feature type="modified residue" description="4-aspartylphosphate" evidence="8">
    <location>
        <position position="52"/>
    </location>
</feature>
<dbReference type="EMBL" id="AHEF01000038">
    <property type="protein sequence ID" value="EOP91559.1"/>
    <property type="molecule type" value="Genomic_DNA"/>
</dbReference>
<evidence type="ECO:0000256" key="9">
    <source>
        <dbReference type="PROSITE-ProRule" id="PRU01091"/>
    </source>
</evidence>
<dbReference type="FunFam" id="3.40.50.2300:FF:000065">
    <property type="entry name" value="DNA-binding response regulator"/>
    <property type="match status" value="1"/>
</dbReference>
<evidence type="ECO:0000313" key="12">
    <source>
        <dbReference type="EMBL" id="EOP91559.1"/>
    </source>
</evidence>
<dbReference type="GO" id="GO:0000156">
    <property type="term" value="F:phosphorelay response regulator activity"/>
    <property type="evidence" value="ECO:0007669"/>
    <property type="project" value="TreeGrafter"/>
</dbReference>
<protein>
    <submittedName>
        <fullName evidence="12">Two-component system response regulator yxdJ</fullName>
    </submittedName>
</protein>
<dbReference type="GO" id="GO:0005829">
    <property type="term" value="C:cytosol"/>
    <property type="evidence" value="ECO:0007669"/>
    <property type="project" value="TreeGrafter"/>
</dbReference>
<sequence length="234" mass="27606">MNTIMIVEDDKKIAELLRMHVEKYGYKAVVIEDFNNVLYKFEMVKPDLVLLDINLPNFDGYYWCREIRAISTCPIIFLSARSGEMDQVMALENGGDDYITKPFYYEVVMSKIRSHLRRTYGEYAPKIKERVIEKCGLYLFPERMEMRLENQTIELTKKEATLFEMLLTKFPLVVKREAILEQLWDESAYVDENTLSVNISRARKKLKDLGIEKALETVRGAGYRLHNTWQKDEY</sequence>
<dbReference type="SUPFAM" id="SSF46894">
    <property type="entry name" value="C-terminal effector domain of the bipartite response regulators"/>
    <property type="match status" value="1"/>
</dbReference>
<evidence type="ECO:0000313" key="13">
    <source>
        <dbReference type="Proteomes" id="UP000014009"/>
    </source>
</evidence>